<organism evidence="10 11">
    <name type="scientific">Myceligenerans xiligouense</name>
    <dbReference type="NCBI Taxonomy" id="253184"/>
    <lineage>
        <taxon>Bacteria</taxon>
        <taxon>Bacillati</taxon>
        <taxon>Actinomycetota</taxon>
        <taxon>Actinomycetes</taxon>
        <taxon>Micrococcales</taxon>
        <taxon>Promicromonosporaceae</taxon>
        <taxon>Myceligenerans</taxon>
    </lineage>
</organism>
<accession>A0A3N4YTI7</accession>
<keyword evidence="4 8" id="KW-0812">Transmembrane</keyword>
<evidence type="ECO:0000259" key="9">
    <source>
        <dbReference type="Pfam" id="PF02397"/>
    </source>
</evidence>
<proteinExistence type="inferred from homology"/>
<keyword evidence="11" id="KW-1185">Reference proteome</keyword>
<feature type="region of interest" description="Disordered" evidence="7">
    <location>
        <begin position="1"/>
        <end position="27"/>
    </location>
</feature>
<evidence type="ECO:0000256" key="1">
    <source>
        <dbReference type="ARBA" id="ARBA00004141"/>
    </source>
</evidence>
<dbReference type="InterPro" id="IPR003362">
    <property type="entry name" value="Bact_transf"/>
</dbReference>
<dbReference type="GO" id="GO:0016020">
    <property type="term" value="C:membrane"/>
    <property type="evidence" value="ECO:0007669"/>
    <property type="project" value="UniProtKB-SubCell"/>
</dbReference>
<gene>
    <name evidence="10" type="ORF">EDD34_3448</name>
</gene>
<keyword evidence="5 8" id="KW-1133">Transmembrane helix</keyword>
<feature type="transmembrane region" description="Helical" evidence="8">
    <location>
        <begin position="314"/>
        <end position="336"/>
    </location>
</feature>
<dbReference type="EMBL" id="RKQZ01000001">
    <property type="protein sequence ID" value="RPF22776.1"/>
    <property type="molecule type" value="Genomic_DNA"/>
</dbReference>
<evidence type="ECO:0000256" key="5">
    <source>
        <dbReference type="ARBA" id="ARBA00022989"/>
    </source>
</evidence>
<evidence type="ECO:0000256" key="6">
    <source>
        <dbReference type="ARBA" id="ARBA00023136"/>
    </source>
</evidence>
<dbReference type="PANTHER" id="PTHR30576:SF10">
    <property type="entry name" value="SLL5057 PROTEIN"/>
    <property type="match status" value="1"/>
</dbReference>
<name>A0A3N4YTI7_9MICO</name>
<protein>
    <submittedName>
        <fullName evidence="10">Exopolysaccharide biosynthesis polyprenyl glycosylphosphotransferase</fullName>
    </submittedName>
</protein>
<reference evidence="10 11" key="1">
    <citation type="submission" date="2018-11" db="EMBL/GenBank/DDBJ databases">
        <title>Sequencing the genomes of 1000 actinobacteria strains.</title>
        <authorList>
            <person name="Klenk H.-P."/>
        </authorList>
    </citation>
    <scope>NUCLEOTIDE SEQUENCE [LARGE SCALE GENOMIC DNA]</scope>
    <source>
        <strain evidence="10 11">DSM 15700</strain>
    </source>
</reference>
<comment type="subcellular location">
    <subcellularLocation>
        <location evidence="1">Membrane</location>
        <topology evidence="1">Multi-pass membrane protein</topology>
    </subcellularLocation>
</comment>
<evidence type="ECO:0000256" key="3">
    <source>
        <dbReference type="ARBA" id="ARBA00022679"/>
    </source>
</evidence>
<comment type="caution">
    <text evidence="10">The sequence shown here is derived from an EMBL/GenBank/DDBJ whole genome shotgun (WGS) entry which is preliminary data.</text>
</comment>
<evidence type="ECO:0000256" key="4">
    <source>
        <dbReference type="ARBA" id="ARBA00022692"/>
    </source>
</evidence>
<comment type="similarity">
    <text evidence="2">Belongs to the bacterial sugar transferase family.</text>
</comment>
<dbReference type="Pfam" id="PF02397">
    <property type="entry name" value="Bac_transf"/>
    <property type="match status" value="1"/>
</dbReference>
<keyword evidence="3 10" id="KW-0808">Transferase</keyword>
<dbReference type="Pfam" id="PF13727">
    <property type="entry name" value="CoA_binding_3"/>
    <property type="match status" value="1"/>
</dbReference>
<dbReference type="InterPro" id="IPR017475">
    <property type="entry name" value="EPS_sugar_tfrase"/>
</dbReference>
<evidence type="ECO:0000256" key="8">
    <source>
        <dbReference type="SAM" id="Phobius"/>
    </source>
</evidence>
<dbReference type="AlphaFoldDB" id="A0A3N4YTI7"/>
<dbReference type="PANTHER" id="PTHR30576">
    <property type="entry name" value="COLANIC BIOSYNTHESIS UDP-GLUCOSE LIPID CARRIER TRANSFERASE"/>
    <property type="match status" value="1"/>
</dbReference>
<feature type="transmembrane region" description="Helical" evidence="8">
    <location>
        <begin position="112"/>
        <end position="132"/>
    </location>
</feature>
<sequence length="500" mass="54024">MAGAPAVSADSTTSRHESTPGTLPASADDLRTLPARWWSRHRVLIRLTDALALTAAGAAASATPLARSGGEAGPAVVPVLLAVVAGWLIALEWHKSYDWHLFGGGMAEYRRVLGATWKTFALVAIAAWLTSFTGVREVVLVAFLLGTASLLGVRFAWRRRILRLREQRAACVTDLVAVGHRAQVSRVVERVTAAPHHGLRVVGACVPAEEAGPGDLIDGIPVLGTPDEAGEAAERAGAGAVVVSGSQEITSDVVRRLGWALEERGIELMLTTELTDIAPPRVSVSRVPGMSLLHVAPPRFTGPKYVVKQVMDGVLALVLTVLTAPVIAVLALAVVLTSRGSPFYVSERVGRDGRIFSMVKLRTMHQHADRVVPVLSADDGAGVLFKMREDPRVTSIGRVLRRYSLDELPQLFNVLAGHMSLVGPRPPLPHEAAEYEERMRRRLLVKPGMTGLWQVRGRSDLSWEETVRCDVYYAENWTLHLDLLILADTARAVITAKGAY</sequence>
<dbReference type="NCBIfam" id="TIGR03025">
    <property type="entry name" value="EPS_sugtrans"/>
    <property type="match status" value="1"/>
</dbReference>
<feature type="domain" description="Bacterial sugar transferase" evidence="9">
    <location>
        <begin position="308"/>
        <end position="494"/>
    </location>
</feature>
<keyword evidence="6 8" id="KW-0472">Membrane</keyword>
<feature type="transmembrane region" description="Helical" evidence="8">
    <location>
        <begin position="138"/>
        <end position="157"/>
    </location>
</feature>
<evidence type="ECO:0000313" key="11">
    <source>
        <dbReference type="Proteomes" id="UP000280501"/>
    </source>
</evidence>
<evidence type="ECO:0000256" key="7">
    <source>
        <dbReference type="SAM" id="MobiDB-lite"/>
    </source>
</evidence>
<dbReference type="Proteomes" id="UP000280501">
    <property type="component" value="Unassembled WGS sequence"/>
</dbReference>
<feature type="transmembrane region" description="Helical" evidence="8">
    <location>
        <begin position="43"/>
        <end position="66"/>
    </location>
</feature>
<evidence type="ECO:0000313" key="10">
    <source>
        <dbReference type="EMBL" id="RPF22776.1"/>
    </source>
</evidence>
<feature type="transmembrane region" description="Helical" evidence="8">
    <location>
        <begin position="72"/>
        <end position="91"/>
    </location>
</feature>
<dbReference type="GO" id="GO:0016780">
    <property type="term" value="F:phosphotransferase activity, for other substituted phosphate groups"/>
    <property type="evidence" value="ECO:0007669"/>
    <property type="project" value="TreeGrafter"/>
</dbReference>
<evidence type="ECO:0000256" key="2">
    <source>
        <dbReference type="ARBA" id="ARBA00006464"/>
    </source>
</evidence>